<organism evidence="2 3">
    <name type="scientific">Burkholderia mayonis</name>
    <dbReference type="NCBI Taxonomy" id="1385591"/>
    <lineage>
        <taxon>Bacteria</taxon>
        <taxon>Pseudomonadati</taxon>
        <taxon>Pseudomonadota</taxon>
        <taxon>Betaproteobacteria</taxon>
        <taxon>Burkholderiales</taxon>
        <taxon>Burkholderiaceae</taxon>
        <taxon>Burkholderia</taxon>
        <taxon>pseudomallei group</taxon>
    </lineage>
</organism>
<feature type="compositionally biased region" description="Basic and acidic residues" evidence="1">
    <location>
        <begin position="17"/>
        <end position="26"/>
    </location>
</feature>
<sequence>MCDARSLAANGGRRRAHCEDGARDALPKPLRGAGSRNRRAGFAASRRPSQQRKRSACSGSVERDTRAHRTRS</sequence>
<evidence type="ECO:0000313" key="3">
    <source>
        <dbReference type="Proteomes" id="UP000067711"/>
    </source>
</evidence>
<evidence type="ECO:0000256" key="1">
    <source>
        <dbReference type="SAM" id="MobiDB-lite"/>
    </source>
</evidence>
<dbReference type="AlphaFoldDB" id="A0A1B4FU21"/>
<dbReference type="Proteomes" id="UP000067711">
    <property type="component" value="Chromosome 2"/>
</dbReference>
<evidence type="ECO:0000313" key="2">
    <source>
        <dbReference type="EMBL" id="AOJ07170.1"/>
    </source>
</evidence>
<reference evidence="2 3" key="1">
    <citation type="submission" date="2015-12" db="EMBL/GenBank/DDBJ databases">
        <title>Diversity of Burkholderia near neighbor genomes.</title>
        <authorList>
            <person name="Sahl J."/>
            <person name="Wagner D."/>
            <person name="Keim P."/>
        </authorList>
    </citation>
    <scope>NUCLEOTIDE SEQUENCE [LARGE SCALE GENOMIC DNA]</scope>
    <source>
        <strain evidence="2 3">BDU8</strain>
    </source>
</reference>
<feature type="region of interest" description="Disordered" evidence="1">
    <location>
        <begin position="1"/>
        <end position="72"/>
    </location>
</feature>
<name>A0A1B4FU21_9BURK</name>
<dbReference type="EMBL" id="CP013388">
    <property type="protein sequence ID" value="AOJ07170.1"/>
    <property type="molecule type" value="Genomic_DNA"/>
</dbReference>
<gene>
    <name evidence="2" type="ORF">WS71_07500</name>
</gene>
<protein>
    <submittedName>
        <fullName evidence="2">Uncharacterized protein</fullName>
    </submittedName>
</protein>
<feature type="compositionally biased region" description="Basic and acidic residues" evidence="1">
    <location>
        <begin position="61"/>
        <end position="72"/>
    </location>
</feature>
<accession>A0A1B4FU21</accession>
<proteinExistence type="predicted"/>